<reference evidence="4" key="1">
    <citation type="submission" date="2019-08" db="EMBL/GenBank/DDBJ databases">
        <title>Limnoglobus roseus gen. nov., sp. nov., a novel freshwater planctomycete with a giant genome from the family Gemmataceae.</title>
        <authorList>
            <person name="Kulichevskaya I.S."/>
            <person name="Naumoff D.G."/>
            <person name="Miroshnikov K."/>
            <person name="Ivanova A."/>
            <person name="Philippov D.A."/>
            <person name="Hakobyan A."/>
            <person name="Rijpstra I.C."/>
            <person name="Sinninghe Damste J.S."/>
            <person name="Liesack W."/>
            <person name="Dedysh S.N."/>
        </authorList>
    </citation>
    <scope>NUCLEOTIDE SEQUENCE [LARGE SCALE GENOMIC DNA]</scope>
    <source>
        <strain evidence="4">PX52</strain>
    </source>
</reference>
<feature type="chain" id="PRO_5022761342" description="DUF4352 domain-containing protein" evidence="2">
    <location>
        <begin position="23"/>
        <end position="254"/>
    </location>
</feature>
<feature type="region of interest" description="Disordered" evidence="1">
    <location>
        <begin position="22"/>
        <end position="108"/>
    </location>
</feature>
<protein>
    <recommendedName>
        <fullName evidence="5">DUF4352 domain-containing protein</fullName>
    </recommendedName>
</protein>
<dbReference type="EMBL" id="CP042425">
    <property type="protein sequence ID" value="QEL16021.1"/>
    <property type="molecule type" value="Genomic_DNA"/>
</dbReference>
<proteinExistence type="predicted"/>
<name>A0A5C1A9Z3_9BACT</name>
<keyword evidence="4" id="KW-1185">Reference proteome</keyword>
<keyword evidence="2" id="KW-0732">Signal</keyword>
<feature type="signal peptide" evidence="2">
    <location>
        <begin position="1"/>
        <end position="22"/>
    </location>
</feature>
<organism evidence="3 4">
    <name type="scientific">Limnoglobus roseus</name>
    <dbReference type="NCBI Taxonomy" id="2598579"/>
    <lineage>
        <taxon>Bacteria</taxon>
        <taxon>Pseudomonadati</taxon>
        <taxon>Planctomycetota</taxon>
        <taxon>Planctomycetia</taxon>
        <taxon>Gemmatales</taxon>
        <taxon>Gemmataceae</taxon>
        <taxon>Limnoglobus</taxon>
    </lineage>
</organism>
<gene>
    <name evidence="3" type="ORF">PX52LOC_02959</name>
</gene>
<feature type="compositionally biased region" description="Low complexity" evidence="1">
    <location>
        <begin position="22"/>
        <end position="35"/>
    </location>
</feature>
<dbReference type="AlphaFoldDB" id="A0A5C1A9Z3"/>
<sequence length="254" mass="26982">MKFSHLVLIGLASLLTASAALAGGKGSGPSSSSAGKTVHVSSYTRKDGTVVQAHDRAAPGSGVRVTPRVSAPGFPVTEARTAARGQTDDKAERESVSSQPESLTPAVADRPKTKAITSGNLSGMQLELRSVNVKRVRFENASSSRFSTALMLAIELTIVRDPSAGAVRYSTLANVRTRLTDTNGKVIRHVIRDAEGMWPTGRVSQEREIGLGKMTDVLVFDVPDQGGDLTLEIGVENQKTDPLKFTIPETMIVK</sequence>
<evidence type="ECO:0000313" key="3">
    <source>
        <dbReference type="EMBL" id="QEL16021.1"/>
    </source>
</evidence>
<feature type="compositionally biased region" description="Basic and acidic residues" evidence="1">
    <location>
        <begin position="86"/>
        <end position="95"/>
    </location>
</feature>
<evidence type="ECO:0008006" key="5">
    <source>
        <dbReference type="Google" id="ProtNLM"/>
    </source>
</evidence>
<evidence type="ECO:0000313" key="4">
    <source>
        <dbReference type="Proteomes" id="UP000324974"/>
    </source>
</evidence>
<dbReference type="Proteomes" id="UP000324974">
    <property type="component" value="Chromosome"/>
</dbReference>
<dbReference type="KEGG" id="lrs:PX52LOC_02959"/>
<accession>A0A5C1A9Z3</accession>
<feature type="compositionally biased region" description="Basic and acidic residues" evidence="1">
    <location>
        <begin position="44"/>
        <end position="57"/>
    </location>
</feature>
<evidence type="ECO:0000256" key="1">
    <source>
        <dbReference type="SAM" id="MobiDB-lite"/>
    </source>
</evidence>
<evidence type="ECO:0000256" key="2">
    <source>
        <dbReference type="SAM" id="SignalP"/>
    </source>
</evidence>